<dbReference type="GeneID" id="9092327"/>
<dbReference type="AlphaFoldDB" id="C1HDY1"/>
<dbReference type="EMBL" id="KN294048">
    <property type="protein sequence ID" value="EEH40125.1"/>
    <property type="molecule type" value="Genomic_DNA"/>
</dbReference>
<dbReference type="Proteomes" id="UP000002059">
    <property type="component" value="Partially assembled WGS sequence"/>
</dbReference>
<evidence type="ECO:0000313" key="1">
    <source>
        <dbReference type="EMBL" id="EEH40125.1"/>
    </source>
</evidence>
<dbReference type="InterPro" id="IPR038071">
    <property type="entry name" value="UROD/MetE-like_sf"/>
</dbReference>
<dbReference type="SUPFAM" id="SSF51726">
    <property type="entry name" value="UROD/MetE-like"/>
    <property type="match status" value="1"/>
</dbReference>
<dbReference type="OrthoDB" id="5422863at2759"/>
<protein>
    <submittedName>
        <fullName evidence="1">Uncharacterized protein</fullName>
    </submittedName>
</protein>
<dbReference type="KEGG" id="pbl:PAAG_08974"/>
<dbReference type="VEuPathDB" id="FungiDB:PAAG_08974"/>
<dbReference type="eggNOG" id="ENOG502SJEJ">
    <property type="taxonomic scope" value="Eukaryota"/>
</dbReference>
<accession>C1HDY1</accession>
<sequence>MSTSVLRGLRGVEKLEGRGAENLGRSYITTVSQLCVAQQVSVLVAECTSYHKHFMEPDTLGTLVDLANCILERVKRPVSWLHMPVPKSRDDVAYFDPLRDLQAGEDTRLYLGLVHPDDMEGTRRRIRAAQSVIHREFSVATECGMRRIPREELESILRISKAVTEVDRSVGTQE</sequence>
<dbReference type="RefSeq" id="XP_002789120.1">
    <property type="nucleotide sequence ID" value="XM_002789074.1"/>
</dbReference>
<keyword evidence="2" id="KW-1185">Reference proteome</keyword>
<reference evidence="1 2" key="1">
    <citation type="journal article" date="2011" name="PLoS Genet.">
        <title>Comparative genomic analysis of human fungal pathogens causing paracoccidioidomycosis.</title>
        <authorList>
            <person name="Desjardins C.A."/>
            <person name="Champion M.D."/>
            <person name="Holder J.W."/>
            <person name="Muszewska A."/>
            <person name="Goldberg J."/>
            <person name="Bailao A.M."/>
            <person name="Brigido M.M."/>
            <person name="Ferreira M.E."/>
            <person name="Garcia A.M."/>
            <person name="Grynberg M."/>
            <person name="Gujja S."/>
            <person name="Heiman D.I."/>
            <person name="Henn M.R."/>
            <person name="Kodira C.D."/>
            <person name="Leon-Narvaez H."/>
            <person name="Longo L.V."/>
            <person name="Ma L.J."/>
            <person name="Malavazi I."/>
            <person name="Matsuo A.L."/>
            <person name="Morais F.V."/>
            <person name="Pereira M."/>
            <person name="Rodriguez-Brito S."/>
            <person name="Sakthikumar S."/>
            <person name="Salem-Izacc S.M."/>
            <person name="Sykes S.M."/>
            <person name="Teixeira M.M."/>
            <person name="Vallejo M.C."/>
            <person name="Walter M.E."/>
            <person name="Yandava C."/>
            <person name="Young S."/>
            <person name="Zeng Q."/>
            <person name="Zucker J."/>
            <person name="Felipe M.S."/>
            <person name="Goldman G.H."/>
            <person name="Haas B.J."/>
            <person name="McEwen J.G."/>
            <person name="Nino-Vega G."/>
            <person name="Puccia R."/>
            <person name="San-Blas G."/>
            <person name="Soares C.M."/>
            <person name="Birren B.W."/>
            <person name="Cuomo C.A."/>
        </authorList>
    </citation>
    <scope>NUCLEOTIDE SEQUENCE [LARGE SCALE GENOMIC DNA]</scope>
    <source>
        <strain evidence="2">ATCC MYA-826 / Pb01</strain>
    </source>
</reference>
<dbReference type="HOGENOM" id="CLU_1540536_0_0_1"/>
<evidence type="ECO:0000313" key="2">
    <source>
        <dbReference type="Proteomes" id="UP000002059"/>
    </source>
</evidence>
<name>C1HDY1_PARBA</name>
<organism evidence="1 2">
    <name type="scientific">Paracoccidioides lutzii (strain ATCC MYA-826 / Pb01)</name>
    <name type="common">Paracoccidioides brasiliensis</name>
    <dbReference type="NCBI Taxonomy" id="502779"/>
    <lineage>
        <taxon>Eukaryota</taxon>
        <taxon>Fungi</taxon>
        <taxon>Dikarya</taxon>
        <taxon>Ascomycota</taxon>
        <taxon>Pezizomycotina</taxon>
        <taxon>Eurotiomycetes</taxon>
        <taxon>Eurotiomycetidae</taxon>
        <taxon>Onygenales</taxon>
        <taxon>Ajellomycetaceae</taxon>
        <taxon>Paracoccidioides</taxon>
    </lineage>
</organism>
<gene>
    <name evidence="1" type="ORF">PAAG_08974</name>
</gene>
<proteinExistence type="predicted"/>